<evidence type="ECO:0000256" key="7">
    <source>
        <dbReference type="SAM" id="MobiDB-lite"/>
    </source>
</evidence>
<evidence type="ECO:0000256" key="3">
    <source>
        <dbReference type="ARBA" id="ARBA00022737"/>
    </source>
</evidence>
<feature type="repeat" description="WD" evidence="6">
    <location>
        <begin position="156"/>
        <end position="198"/>
    </location>
</feature>
<evidence type="ECO:0000313" key="9">
    <source>
        <dbReference type="Proteomes" id="UP001239445"/>
    </source>
</evidence>
<dbReference type="SMART" id="SM00320">
    <property type="entry name" value="WD40"/>
    <property type="match status" value="4"/>
</dbReference>
<feature type="compositionally biased region" description="Polar residues" evidence="7">
    <location>
        <begin position="310"/>
        <end position="325"/>
    </location>
</feature>
<gene>
    <name evidence="8" type="ORF">QBC47DRAFT_196856</name>
</gene>
<comment type="similarity">
    <text evidence="1">Belongs to the WD repeat ESC family.</text>
</comment>
<dbReference type="InterPro" id="IPR015943">
    <property type="entry name" value="WD40/YVTN_repeat-like_dom_sf"/>
</dbReference>
<proteinExistence type="inferred from homology"/>
<dbReference type="Proteomes" id="UP001239445">
    <property type="component" value="Unassembled WGS sequence"/>
</dbReference>
<evidence type="ECO:0000313" key="8">
    <source>
        <dbReference type="EMBL" id="KAK1755791.1"/>
    </source>
</evidence>
<dbReference type="InterPro" id="IPR036322">
    <property type="entry name" value="WD40_repeat_dom_sf"/>
</dbReference>
<dbReference type="Gene3D" id="2.130.10.10">
    <property type="entry name" value="YVTN repeat-like/Quinoprotein amine dehydrogenase"/>
    <property type="match status" value="1"/>
</dbReference>
<dbReference type="PROSITE" id="PS50082">
    <property type="entry name" value="WD_REPEATS_2"/>
    <property type="match status" value="2"/>
</dbReference>
<organism evidence="8 9">
    <name type="scientific">Echria macrotheca</name>
    <dbReference type="NCBI Taxonomy" id="438768"/>
    <lineage>
        <taxon>Eukaryota</taxon>
        <taxon>Fungi</taxon>
        <taxon>Dikarya</taxon>
        <taxon>Ascomycota</taxon>
        <taxon>Pezizomycotina</taxon>
        <taxon>Sordariomycetes</taxon>
        <taxon>Sordariomycetidae</taxon>
        <taxon>Sordariales</taxon>
        <taxon>Schizotheciaceae</taxon>
        <taxon>Echria</taxon>
    </lineage>
</organism>
<keyword evidence="2 6" id="KW-0853">WD repeat</keyword>
<evidence type="ECO:0000256" key="1">
    <source>
        <dbReference type="ARBA" id="ARBA00008075"/>
    </source>
</evidence>
<dbReference type="Pfam" id="PF00400">
    <property type="entry name" value="WD40"/>
    <property type="match status" value="2"/>
</dbReference>
<dbReference type="InterPro" id="IPR001680">
    <property type="entry name" value="WD40_rpt"/>
</dbReference>
<feature type="region of interest" description="Disordered" evidence="7">
    <location>
        <begin position="306"/>
        <end position="325"/>
    </location>
</feature>
<evidence type="ECO:0000256" key="6">
    <source>
        <dbReference type="PROSITE-ProRule" id="PRU00221"/>
    </source>
</evidence>
<sequence>MAPPPGASEWDLPRLRASFIFQDDSKNLNSEDQQAQGEQNTLLTNPQHLTCILTRCIFPEFFDVKFYPYNPPGSPPIFAAASKKHAVVCRLSQTKEREANPCEIIQVIRDDDEDASNCACCWSKDPRTHRPWLCVAGSDAKIKVYDVKDGTLVTVLVGHGGGINDLVTSPADPSIIASASDDTTVRIWSLAAAHTQQPCVCLLGGEGHAWDLLSVAFHNTGRYVLSSGHDQVINMWALPELPKEHVDVPITLHYPHFSTSEVHSGLVDCVAFYGDLILSRACHEDVIVLWRIEGFSSDDPVLSPADAPTTYDTSKQTRSAYTPTLTPERPTHFTRLIQFHTPECGVQFFMRFRMYHAPGKHSILAFANSKSRTFFWDMERFKAYNHFMAALKKSQQLDKKAAPPPIKPAWLPIKRNKKPAMPNNIQREADKDSMVSASPDPEHVGASSSLSKYNAATIAEWAEMYDTSNPLGVVRAHKTLNIDGAFVGRQAGWSADGEWCVVVGNNNRALIYQRNMPPKRVETSTPGV</sequence>
<reference evidence="8" key="1">
    <citation type="submission" date="2023-06" db="EMBL/GenBank/DDBJ databases">
        <title>Genome-scale phylogeny and comparative genomics of the fungal order Sordariales.</title>
        <authorList>
            <consortium name="Lawrence Berkeley National Laboratory"/>
            <person name="Hensen N."/>
            <person name="Bonometti L."/>
            <person name="Westerberg I."/>
            <person name="Brannstrom I.O."/>
            <person name="Guillou S."/>
            <person name="Cros-Aarteil S."/>
            <person name="Calhoun S."/>
            <person name="Haridas S."/>
            <person name="Kuo A."/>
            <person name="Mondo S."/>
            <person name="Pangilinan J."/>
            <person name="Riley R."/>
            <person name="Labutti K."/>
            <person name="Andreopoulos B."/>
            <person name="Lipzen A."/>
            <person name="Chen C."/>
            <person name="Yanf M."/>
            <person name="Daum C."/>
            <person name="Ng V."/>
            <person name="Clum A."/>
            <person name="Steindorff A."/>
            <person name="Ohm R."/>
            <person name="Martin F."/>
            <person name="Silar P."/>
            <person name="Natvig D."/>
            <person name="Lalanne C."/>
            <person name="Gautier V."/>
            <person name="Ament-Velasquez S.L."/>
            <person name="Kruys A."/>
            <person name="Hutchinson M.I."/>
            <person name="Powell A.J."/>
            <person name="Barry K."/>
            <person name="Miller A.N."/>
            <person name="Grigoriev I.V."/>
            <person name="Debuchy R."/>
            <person name="Gladieux P."/>
            <person name="Thoren M.H."/>
            <person name="Johannesson H."/>
        </authorList>
    </citation>
    <scope>NUCLEOTIDE SEQUENCE</scope>
    <source>
        <strain evidence="8">PSN4</strain>
    </source>
</reference>
<evidence type="ECO:0000256" key="5">
    <source>
        <dbReference type="ARBA" id="ARBA00023163"/>
    </source>
</evidence>
<dbReference type="SUPFAM" id="SSF50978">
    <property type="entry name" value="WD40 repeat-like"/>
    <property type="match status" value="1"/>
</dbReference>
<name>A0AAJ0BCL1_9PEZI</name>
<comment type="caution">
    <text evidence="8">The sequence shown here is derived from an EMBL/GenBank/DDBJ whole genome shotgun (WGS) entry which is preliminary data.</text>
</comment>
<evidence type="ECO:0000256" key="4">
    <source>
        <dbReference type="ARBA" id="ARBA00023015"/>
    </source>
</evidence>
<keyword evidence="9" id="KW-1185">Reference proteome</keyword>
<keyword evidence="4" id="KW-0805">Transcription regulation</keyword>
<keyword evidence="5" id="KW-0804">Transcription</keyword>
<dbReference type="EMBL" id="MU839833">
    <property type="protein sequence ID" value="KAK1755791.1"/>
    <property type="molecule type" value="Genomic_DNA"/>
</dbReference>
<protein>
    <submittedName>
        <fullName evidence="8">Polycomb protein eed-A</fullName>
    </submittedName>
</protein>
<dbReference type="PROSITE" id="PS50294">
    <property type="entry name" value="WD_REPEATS_REGION"/>
    <property type="match status" value="2"/>
</dbReference>
<accession>A0AAJ0BCL1</accession>
<dbReference type="AlphaFoldDB" id="A0AAJ0BCL1"/>
<dbReference type="PANTHER" id="PTHR10253">
    <property type="entry name" value="POLYCOMB PROTEIN"/>
    <property type="match status" value="1"/>
</dbReference>
<keyword evidence="3" id="KW-0677">Repeat</keyword>
<dbReference type="InterPro" id="IPR051243">
    <property type="entry name" value="PcG_WD-repeat"/>
</dbReference>
<feature type="repeat" description="WD" evidence="6">
    <location>
        <begin position="205"/>
        <end position="236"/>
    </location>
</feature>
<evidence type="ECO:0000256" key="2">
    <source>
        <dbReference type="ARBA" id="ARBA00022574"/>
    </source>
</evidence>